<feature type="domain" description="KANL3/Tex30 alpha/beta hydrolase-like" evidence="1">
    <location>
        <begin position="1"/>
        <end position="113"/>
    </location>
</feature>
<sequence length="140" mass="15752">MGRRVASMVADTLLDSGRIRALICLGYPFHPPRKPEQLHTGHLVDLKTPTLVVQGTRDEFGSREEVLSYNLSPLIDILWLEDGDHDLKPRKRISGFSAADHLVTMSDATLTWVGRIKHLAGSRYDDGNRETPRAAPRKRK</sequence>
<dbReference type="Gene3D" id="3.40.50.1820">
    <property type="entry name" value="alpha/beta hydrolase"/>
    <property type="match status" value="1"/>
</dbReference>
<dbReference type="InterPro" id="IPR046879">
    <property type="entry name" value="KANL3/Tex30_Abhydrolase"/>
</dbReference>
<protein>
    <submittedName>
        <fullName evidence="2">Alpha/beta hydrolase family protein</fullName>
    </submittedName>
</protein>
<dbReference type="SUPFAM" id="SSF53474">
    <property type="entry name" value="alpha/beta-Hydrolases"/>
    <property type="match status" value="1"/>
</dbReference>
<gene>
    <name evidence="2" type="ORF">SAMN05660750_05103</name>
</gene>
<accession>A0A1T5HB56</accession>
<dbReference type="Pfam" id="PF20408">
    <property type="entry name" value="Abhydrolase_11"/>
    <property type="match status" value="1"/>
</dbReference>
<dbReference type="Proteomes" id="UP000190130">
    <property type="component" value="Unassembled WGS sequence"/>
</dbReference>
<reference evidence="2 3" key="1">
    <citation type="submission" date="2017-02" db="EMBL/GenBank/DDBJ databases">
        <authorList>
            <person name="Peterson S.W."/>
        </authorList>
    </citation>
    <scope>NUCLEOTIDE SEQUENCE [LARGE SCALE GENOMIC DNA]</scope>
    <source>
        <strain evidence="2 3">DSM 9653</strain>
    </source>
</reference>
<proteinExistence type="predicted"/>
<dbReference type="InterPro" id="IPR029058">
    <property type="entry name" value="AB_hydrolase_fold"/>
</dbReference>
<evidence type="ECO:0000259" key="1">
    <source>
        <dbReference type="Pfam" id="PF20408"/>
    </source>
</evidence>
<dbReference type="PANTHER" id="PTHR13136">
    <property type="entry name" value="TESTIS DEVELOPMENT PROTEIN PRTD"/>
    <property type="match status" value="1"/>
</dbReference>
<name>A0A1T5HB56_9HYPH</name>
<dbReference type="PANTHER" id="PTHR13136:SF11">
    <property type="entry name" value="TESTIS-EXPRESSED PROTEIN 30"/>
    <property type="match status" value="1"/>
</dbReference>
<evidence type="ECO:0000313" key="2">
    <source>
        <dbReference type="EMBL" id="SKC17810.1"/>
    </source>
</evidence>
<dbReference type="InterPro" id="IPR026555">
    <property type="entry name" value="NSL3/Tex30"/>
</dbReference>
<keyword evidence="2" id="KW-0378">Hydrolase</keyword>
<organism evidence="2 3">
    <name type="scientific">Bosea thiooxidans</name>
    <dbReference type="NCBI Taxonomy" id="53254"/>
    <lineage>
        <taxon>Bacteria</taxon>
        <taxon>Pseudomonadati</taxon>
        <taxon>Pseudomonadota</taxon>
        <taxon>Alphaproteobacteria</taxon>
        <taxon>Hyphomicrobiales</taxon>
        <taxon>Boseaceae</taxon>
        <taxon>Bosea</taxon>
    </lineage>
</organism>
<evidence type="ECO:0000313" key="3">
    <source>
        <dbReference type="Proteomes" id="UP000190130"/>
    </source>
</evidence>
<dbReference type="GO" id="GO:0016787">
    <property type="term" value="F:hydrolase activity"/>
    <property type="evidence" value="ECO:0007669"/>
    <property type="project" value="UniProtKB-KW"/>
</dbReference>
<dbReference type="EMBL" id="FUYX01000028">
    <property type="protein sequence ID" value="SKC17810.1"/>
    <property type="molecule type" value="Genomic_DNA"/>
</dbReference>
<dbReference type="AlphaFoldDB" id="A0A1T5HB56"/>